<feature type="transmembrane region" description="Helical" evidence="6">
    <location>
        <begin position="116"/>
        <end position="132"/>
    </location>
</feature>
<dbReference type="EMBL" id="LN877949">
    <property type="protein sequence ID" value="CUV04876.1"/>
    <property type="molecule type" value="Genomic_DNA"/>
</dbReference>
<feature type="transmembrane region" description="Helical" evidence="6">
    <location>
        <begin position="62"/>
        <end position="84"/>
    </location>
</feature>
<dbReference type="InterPro" id="IPR050186">
    <property type="entry name" value="TPT_transporter"/>
</dbReference>
<keyword evidence="4 6" id="KW-0472">Membrane</keyword>
<evidence type="ECO:0000256" key="1">
    <source>
        <dbReference type="ARBA" id="ARBA00004141"/>
    </source>
</evidence>
<protein>
    <submittedName>
        <fullName evidence="9">GDP-fucose transporter</fullName>
    </submittedName>
</protein>
<proteinExistence type="predicted"/>
<evidence type="ECO:0000256" key="2">
    <source>
        <dbReference type="ARBA" id="ARBA00022692"/>
    </source>
</evidence>
<feature type="transmembrane region" description="Helical" evidence="6">
    <location>
        <begin position="27"/>
        <end position="50"/>
    </location>
</feature>
<dbReference type="VEuPathDB" id="CryptoDB:CHUDEA3_490"/>
<dbReference type="GO" id="GO:0016020">
    <property type="term" value="C:membrane"/>
    <property type="evidence" value="ECO:0007669"/>
    <property type="project" value="UniProtKB-SubCell"/>
</dbReference>
<evidence type="ECO:0000256" key="5">
    <source>
        <dbReference type="SAM" id="MobiDB-lite"/>
    </source>
</evidence>
<dbReference type="Proteomes" id="UP001429100">
    <property type="component" value="Unassembled WGS sequence"/>
</dbReference>
<name>A0A0S4TEW3_CRYHO</name>
<dbReference type="Pfam" id="PF03151">
    <property type="entry name" value="TPT"/>
    <property type="match status" value="1"/>
</dbReference>
<dbReference type="SUPFAM" id="SSF103481">
    <property type="entry name" value="Multidrug resistance efflux transporter EmrE"/>
    <property type="match status" value="1"/>
</dbReference>
<feature type="region of interest" description="Disordered" evidence="5">
    <location>
        <begin position="400"/>
        <end position="432"/>
    </location>
</feature>
<evidence type="ECO:0000256" key="4">
    <source>
        <dbReference type="ARBA" id="ARBA00023136"/>
    </source>
</evidence>
<keyword evidence="10" id="KW-1185">Reference proteome</keyword>
<feature type="domain" description="Sugar phosphate transporter" evidence="7">
    <location>
        <begin position="45"/>
        <end position="343"/>
    </location>
</feature>
<dbReference type="OrthoDB" id="5547497at2759"/>
<feature type="transmembrane region" description="Helical" evidence="6">
    <location>
        <begin position="194"/>
        <end position="214"/>
    </location>
</feature>
<sequence>MGHSKNKKSNSSSGSEAGKESERFISFLPNSVATVLAICSFIAASISSVYFNNGVFKKQIKFPVFVSCAQQLVGMIIMSIFGLIRMAISKSSESGNGKDGVEVQANGSSVSSWKKVMYAIPVAFFFSFNISFNNICLTHGKVSTYAMAKSTTLMWSLCLQFLILGIKVKLTSLISCAIIISGVLIGAFDPKSLVLVSLIYGCISSFSQSCYNITLKWVLPKIGNDSAGLLKYVQMWSILFFFIPMFGTGEVIPAFTTSGCFDFNDLNRMIYLWGLITTSALLAIGVNQSTYVVIGLTTPATFNVCGLVKQALQTIGGIFYLGESLPTQTIIAVCLTFCGSASYTAFNHFGSKPSMSPSELKVVEEKYKEVARQSVGTASDVFENAQDDILKRSGSKTKNVITPFTSKNPEAIPLKDDIEEGLPTGNNNENRN</sequence>
<keyword evidence="3 6" id="KW-1133">Transmembrane helix</keyword>
<feature type="transmembrane region" description="Helical" evidence="6">
    <location>
        <begin position="235"/>
        <end position="256"/>
    </location>
</feature>
<evidence type="ECO:0000256" key="6">
    <source>
        <dbReference type="SAM" id="Phobius"/>
    </source>
</evidence>
<organism evidence="8">
    <name type="scientific">Cryptosporidium hominis</name>
    <dbReference type="NCBI Taxonomy" id="237895"/>
    <lineage>
        <taxon>Eukaryota</taxon>
        <taxon>Sar</taxon>
        <taxon>Alveolata</taxon>
        <taxon>Apicomplexa</taxon>
        <taxon>Conoidasida</taxon>
        <taxon>Coccidia</taxon>
        <taxon>Eucoccidiorida</taxon>
        <taxon>Eimeriorina</taxon>
        <taxon>Cryptosporidiidae</taxon>
        <taxon>Cryptosporidium</taxon>
    </lineage>
</organism>
<keyword evidence="2 6" id="KW-0812">Transmembrane</keyword>
<accession>A0A0S4TEW3</accession>
<dbReference type="Proteomes" id="UP000199752">
    <property type="component" value="Chromosome 3"/>
</dbReference>
<evidence type="ECO:0000313" key="8">
    <source>
        <dbReference type="EMBL" id="CUV04876.1"/>
    </source>
</evidence>
<evidence type="ECO:0000256" key="3">
    <source>
        <dbReference type="ARBA" id="ARBA00022989"/>
    </source>
</evidence>
<evidence type="ECO:0000259" key="7">
    <source>
        <dbReference type="Pfam" id="PF03151"/>
    </source>
</evidence>
<feature type="transmembrane region" description="Helical" evidence="6">
    <location>
        <begin position="170"/>
        <end position="188"/>
    </location>
</feature>
<dbReference type="VEuPathDB" id="CryptoDB:GY17_00003847"/>
<reference evidence="9 10" key="3">
    <citation type="submission" date="2017-10" db="EMBL/GenBank/DDBJ databases">
        <title>Consistent, comparative and evidence-based genome annotation and re-annotation for the closely-related species, Cryptosporidium parvum, C. hominis and C. tyzzeri.</title>
        <authorList>
            <person name="Baptista R.P."/>
            <person name="Li Y."/>
            <person name="Sateriale A."/>
            <person name="Striepen B."/>
            <person name="Kissinger J.C."/>
        </authorList>
    </citation>
    <scope>NUCLEOTIDE SEQUENCE [LARGE SCALE GENOMIC DNA]</scope>
    <source>
        <strain evidence="9">30976</strain>
    </source>
</reference>
<dbReference type="InterPro" id="IPR037185">
    <property type="entry name" value="EmrE-like"/>
</dbReference>
<evidence type="ECO:0000313" key="10">
    <source>
        <dbReference type="Proteomes" id="UP001429100"/>
    </source>
</evidence>
<dbReference type="VEuPathDB" id="CryptoDB:Chro.30069"/>
<dbReference type="VEuPathDB" id="CryptoDB:ChTU502y2012_384g0115"/>
<reference evidence="8" key="2">
    <citation type="submission" date="2015-08" db="EMBL/GenBank/DDBJ databases">
        <authorList>
            <person name="Babu N.S."/>
            <person name="Beckwith C.J."/>
            <person name="Beseler K.G."/>
            <person name="Brison A."/>
            <person name="Carone J.V."/>
            <person name="Caskin T.P."/>
            <person name="Diamond M."/>
            <person name="Durham M.E."/>
            <person name="Foxe J.M."/>
            <person name="Go M."/>
            <person name="Henderson B.A."/>
            <person name="Jones I.B."/>
            <person name="McGettigan J.A."/>
            <person name="Micheletti S.J."/>
            <person name="Nasrallah M.E."/>
            <person name="Ortiz D."/>
            <person name="Piller C.R."/>
            <person name="Privatt S.R."/>
            <person name="Schneider S.L."/>
            <person name="Sharp S."/>
            <person name="Smith T.C."/>
            <person name="Stanton J.D."/>
            <person name="Ullery H.E."/>
            <person name="Wilson R.J."/>
            <person name="Serrano M.G."/>
            <person name="Buck G."/>
            <person name="Lee V."/>
            <person name="Wang Y."/>
            <person name="Carvalho R."/>
            <person name="Voegtly L."/>
            <person name="Shi R."/>
            <person name="Duckworth R."/>
            <person name="Johnson A."/>
            <person name="Loviza R."/>
            <person name="Walstead R."/>
            <person name="Shah Z."/>
            <person name="Kiflezghi M."/>
            <person name="Wade K."/>
            <person name="Ball S.L."/>
            <person name="Bradley K.W."/>
            <person name="Asai D.J."/>
            <person name="Bowman C.A."/>
            <person name="Russell D.A."/>
            <person name="Pope W.H."/>
            <person name="Jacobs-Sera D."/>
            <person name="Hendrix R.W."/>
            <person name="Hatfull G.F."/>
        </authorList>
    </citation>
    <scope>NUCLEOTIDE SEQUENCE [LARGE SCALE GENOMIC DNA]</scope>
</reference>
<dbReference type="PANTHER" id="PTHR11132">
    <property type="entry name" value="SOLUTE CARRIER FAMILY 35"/>
    <property type="match status" value="1"/>
</dbReference>
<evidence type="ECO:0000313" key="9">
    <source>
        <dbReference type="EMBL" id="PPS92971.1"/>
    </source>
</evidence>
<dbReference type="EMBL" id="JTAI01000025">
    <property type="protein sequence ID" value="PPS92971.1"/>
    <property type="molecule type" value="Genomic_DNA"/>
</dbReference>
<reference evidence="9 10" key="1">
    <citation type="submission" date="2014-11" db="EMBL/GenBank/DDBJ databases">
        <title>Comparative genomic analysis of Cryptosporidium hominis reveals occurrence of genetic recombination in virulent subtypes.</title>
        <authorList>
            <person name="Guo Y."/>
            <person name="Tang K."/>
            <person name="Frace M."/>
            <person name="Li N."/>
            <person name="Roellig D.M."/>
            <person name="Sammons S."/>
            <person name="Knipe K."/>
            <person name="Rowe L."/>
            <person name="Feng Y."/>
            <person name="Xiao L."/>
        </authorList>
    </citation>
    <scope>NUCLEOTIDE SEQUENCE [LARGE SCALE GENOMIC DNA]</scope>
    <source>
        <strain evidence="9">30976</strain>
    </source>
</reference>
<gene>
    <name evidence="8" type="ORF">CHUDEA3_490</name>
    <name evidence="9" type="ORF">GY17_00003847</name>
</gene>
<comment type="subcellular location">
    <subcellularLocation>
        <location evidence="1">Membrane</location>
        <topology evidence="1">Multi-pass membrane protein</topology>
    </subcellularLocation>
</comment>
<dbReference type="AlphaFoldDB" id="A0A0S4TEW3"/>
<feature type="transmembrane region" description="Helical" evidence="6">
    <location>
        <begin position="268"/>
        <end position="286"/>
    </location>
</feature>
<dbReference type="InterPro" id="IPR004853">
    <property type="entry name" value="Sugar_P_trans_dom"/>
</dbReference>